<dbReference type="GO" id="GO:0005506">
    <property type="term" value="F:iron ion binding"/>
    <property type="evidence" value="ECO:0007669"/>
    <property type="project" value="InterPro"/>
</dbReference>
<dbReference type="eggNOG" id="KOG2358">
    <property type="taxonomic scope" value="Eukaryota"/>
</dbReference>
<dbReference type="Gene3D" id="3.30.1370.70">
    <property type="entry name" value="Scaffold protein Nfu/NifU, N-terminal domain"/>
    <property type="match status" value="1"/>
</dbReference>
<dbReference type="PIRSF" id="PIRSF036773">
    <property type="entry name" value="HIRIP5"/>
    <property type="match status" value="1"/>
</dbReference>
<accession>F2UGQ9</accession>
<evidence type="ECO:0000313" key="3">
    <source>
        <dbReference type="EMBL" id="EGD75809.1"/>
    </source>
</evidence>
<dbReference type="Pfam" id="PF01106">
    <property type="entry name" value="NifU"/>
    <property type="match status" value="1"/>
</dbReference>
<gene>
    <name evidence="3" type="ORF">PTSG_07927</name>
</gene>
<protein>
    <submittedName>
        <fullName evidence="3">HIRA-interacting protein 5</fullName>
    </submittedName>
</protein>
<proteinExistence type="inferred from homology"/>
<sequence>MLRLAMTAACAHGARVASRARAPMMQHLLRIQQQQQLQRALAPAMQQLASPLLAASQRRHMFIQTRDTPNPNSLMFYPGTEVTGTGTADFARGGDTSKSPLARVLLRIDGVQGVFLGPDFITISKEEDVDWGVMKPHIFGSIMDFFASNQPVLLEGEEANAASTASEEDDEVVSMIKELLDTRIRPAVQDDGGDIIFMEFTNGIVKLKLSGACEGCPSSMYTLKQGVENMLMHYIPEVEGVEQVEDTELDAVSNDAFQRLEETLKDKDN</sequence>
<dbReference type="PANTHER" id="PTHR11178">
    <property type="entry name" value="IRON-SULFUR CLUSTER SCAFFOLD PROTEIN NFU-RELATED"/>
    <property type="match status" value="1"/>
</dbReference>
<dbReference type="InterPro" id="IPR034904">
    <property type="entry name" value="FSCA_dom_sf"/>
</dbReference>
<dbReference type="RefSeq" id="XP_004991730.1">
    <property type="nucleotide sequence ID" value="XM_004991673.1"/>
</dbReference>
<dbReference type="InterPro" id="IPR036498">
    <property type="entry name" value="Nfu/NifU_N_sf"/>
</dbReference>
<dbReference type="InterPro" id="IPR001075">
    <property type="entry name" value="NIF_FeS_clus_asmbl_NifU_C"/>
</dbReference>
<dbReference type="GO" id="GO:0016226">
    <property type="term" value="P:iron-sulfur cluster assembly"/>
    <property type="evidence" value="ECO:0007669"/>
    <property type="project" value="InterPro"/>
</dbReference>
<dbReference type="KEGG" id="sre:PTSG_07927"/>
<evidence type="ECO:0000259" key="2">
    <source>
        <dbReference type="SMART" id="SM00932"/>
    </source>
</evidence>
<dbReference type="InParanoid" id="F2UGQ9"/>
<dbReference type="GO" id="GO:0005739">
    <property type="term" value="C:mitochondrion"/>
    <property type="evidence" value="ECO:0007669"/>
    <property type="project" value="TreeGrafter"/>
</dbReference>
<dbReference type="GeneID" id="16072290"/>
<reference evidence="3" key="1">
    <citation type="submission" date="2009-08" db="EMBL/GenBank/DDBJ databases">
        <title>Annotation of Salpingoeca rosetta.</title>
        <authorList>
            <consortium name="The Broad Institute Genome Sequencing Platform"/>
            <person name="Russ C."/>
            <person name="Cuomo C."/>
            <person name="Burger G."/>
            <person name="Gray M.W."/>
            <person name="Holland P.W.H."/>
            <person name="King N."/>
            <person name="Lang F.B.F."/>
            <person name="Roger A.J."/>
            <person name="Ruiz-Trillo I."/>
            <person name="Young S.K."/>
            <person name="Zeng Q."/>
            <person name="Gargeya S."/>
            <person name="Alvarado L."/>
            <person name="Berlin A."/>
            <person name="Chapman S.B."/>
            <person name="Chen Z."/>
            <person name="Freedman E."/>
            <person name="Gellesch M."/>
            <person name="Goldberg J."/>
            <person name="Griggs A."/>
            <person name="Gujja S."/>
            <person name="Heilman E."/>
            <person name="Heiman D."/>
            <person name="Howarth C."/>
            <person name="Mehta T."/>
            <person name="Neiman D."/>
            <person name="Pearson M."/>
            <person name="Roberts A."/>
            <person name="Saif S."/>
            <person name="Shea T."/>
            <person name="Shenoy N."/>
            <person name="Sisk P."/>
            <person name="Stolte C."/>
            <person name="Sykes S."/>
            <person name="White J."/>
            <person name="Yandava C."/>
            <person name="Haas B."/>
            <person name="Nusbaum C."/>
            <person name="Birren B."/>
        </authorList>
    </citation>
    <scope>NUCLEOTIDE SEQUENCE [LARGE SCALE GENOMIC DNA]</scope>
    <source>
        <strain evidence="3">ATCC 50818</strain>
    </source>
</reference>
<dbReference type="SUPFAM" id="SSF110836">
    <property type="entry name" value="Hypothetical protein SAV1430"/>
    <property type="match status" value="1"/>
</dbReference>
<feature type="domain" description="Scaffold protein Nfu/NifU N-terminal" evidence="2">
    <location>
        <begin position="63"/>
        <end position="149"/>
    </location>
</feature>
<dbReference type="SMART" id="SM00932">
    <property type="entry name" value="Nfu_N"/>
    <property type="match status" value="1"/>
</dbReference>
<dbReference type="FunFam" id="3.30.300.130:FF:000001">
    <property type="entry name" value="NFU1 iron-sulfur cluster scaffold"/>
    <property type="match status" value="1"/>
</dbReference>
<organism evidence="4">
    <name type="scientific">Salpingoeca rosetta (strain ATCC 50818 / BSB-021)</name>
    <dbReference type="NCBI Taxonomy" id="946362"/>
    <lineage>
        <taxon>Eukaryota</taxon>
        <taxon>Choanoflagellata</taxon>
        <taxon>Craspedida</taxon>
        <taxon>Salpingoecidae</taxon>
        <taxon>Salpingoeca</taxon>
    </lineage>
</organism>
<dbReference type="Pfam" id="PF08712">
    <property type="entry name" value="Nfu_N"/>
    <property type="match status" value="1"/>
</dbReference>
<dbReference type="Proteomes" id="UP000007799">
    <property type="component" value="Unassembled WGS sequence"/>
</dbReference>
<dbReference type="GO" id="GO:0051536">
    <property type="term" value="F:iron-sulfur cluster binding"/>
    <property type="evidence" value="ECO:0007669"/>
    <property type="project" value="InterPro"/>
</dbReference>
<dbReference type="EMBL" id="GL832973">
    <property type="protein sequence ID" value="EGD75809.1"/>
    <property type="molecule type" value="Genomic_DNA"/>
</dbReference>
<dbReference type="SUPFAM" id="SSF117916">
    <property type="entry name" value="Fe-S cluster assembly (FSCA) domain-like"/>
    <property type="match status" value="1"/>
</dbReference>
<keyword evidence="4" id="KW-1185">Reference proteome</keyword>
<dbReference type="AlphaFoldDB" id="F2UGQ9"/>
<dbReference type="FunCoup" id="F2UGQ9">
    <property type="interactions" value="1390"/>
</dbReference>
<dbReference type="FunFam" id="3.30.1370.70:FF:000001">
    <property type="entry name" value="NifU-like protein 4, mitochondrial"/>
    <property type="match status" value="1"/>
</dbReference>
<name>F2UGQ9_SALR5</name>
<dbReference type="STRING" id="946362.F2UGQ9"/>
<dbReference type="Gene3D" id="3.30.300.130">
    <property type="entry name" value="Fe-S cluster assembly (FSCA)"/>
    <property type="match status" value="1"/>
</dbReference>
<dbReference type="InterPro" id="IPR014824">
    <property type="entry name" value="Nfu/NifU_N"/>
</dbReference>
<evidence type="ECO:0000313" key="4">
    <source>
        <dbReference type="Proteomes" id="UP000007799"/>
    </source>
</evidence>
<dbReference type="InterPro" id="IPR035433">
    <property type="entry name" value="NFU1-like"/>
</dbReference>
<dbReference type="OMA" id="AIMEHYM"/>
<evidence type="ECO:0000256" key="1">
    <source>
        <dbReference type="ARBA" id="ARBA00006420"/>
    </source>
</evidence>
<dbReference type="OrthoDB" id="565552at2759"/>
<comment type="similarity">
    <text evidence="1">Belongs to the NifU family.</text>
</comment>
<dbReference type="PANTHER" id="PTHR11178:SF1">
    <property type="entry name" value="NFU1 IRON-SULFUR CLUSTER SCAFFOLD HOMOLOG, MITOCHONDRIAL"/>
    <property type="match status" value="1"/>
</dbReference>